<dbReference type="EMBL" id="JAUSVB010000002">
    <property type="protein sequence ID" value="MDQ0373841.1"/>
    <property type="molecule type" value="Genomic_DNA"/>
</dbReference>
<comment type="caution">
    <text evidence="1">The sequence shown here is derived from an EMBL/GenBank/DDBJ whole genome shotgun (WGS) entry which is preliminary data.</text>
</comment>
<protein>
    <recommendedName>
        <fullName evidence="3">DUF4115 domain-containing protein</fullName>
    </recommendedName>
</protein>
<dbReference type="RefSeq" id="WP_307492113.1">
    <property type="nucleotide sequence ID" value="NZ_JAUSVB010000002.1"/>
</dbReference>
<organism evidence="1 2">
    <name type="scientific">Cellulomonas humilata</name>
    <dbReference type="NCBI Taxonomy" id="144055"/>
    <lineage>
        <taxon>Bacteria</taxon>
        <taxon>Bacillati</taxon>
        <taxon>Actinomycetota</taxon>
        <taxon>Actinomycetes</taxon>
        <taxon>Micrococcales</taxon>
        <taxon>Cellulomonadaceae</taxon>
        <taxon>Cellulomonas</taxon>
    </lineage>
</organism>
<name>A0ABU0EEZ4_9CELL</name>
<proteinExistence type="predicted"/>
<evidence type="ECO:0008006" key="3">
    <source>
        <dbReference type="Google" id="ProtNLM"/>
    </source>
</evidence>
<evidence type="ECO:0000313" key="2">
    <source>
        <dbReference type="Proteomes" id="UP001239626"/>
    </source>
</evidence>
<keyword evidence="2" id="KW-1185">Reference proteome</keyword>
<evidence type="ECO:0000313" key="1">
    <source>
        <dbReference type="EMBL" id="MDQ0373841.1"/>
    </source>
</evidence>
<sequence>MASLRPWLVPRADVRCDHPGGKVSMSSSQHLVYVEGQRVVVGEDPVGRSIGGCTNISATTKPCTSTLRITQGKSLFVFVDGKPVIRADLVGLTDGTPAMGVNYKVADPGQTLVAEGP</sequence>
<accession>A0ABU0EEZ4</accession>
<dbReference type="Proteomes" id="UP001239626">
    <property type="component" value="Unassembled WGS sequence"/>
</dbReference>
<reference evidence="1 2" key="1">
    <citation type="submission" date="2023-07" db="EMBL/GenBank/DDBJ databases">
        <title>Sorghum-associated microbial communities from plants grown in Nebraska, USA.</title>
        <authorList>
            <person name="Schachtman D."/>
        </authorList>
    </citation>
    <scope>NUCLEOTIDE SEQUENCE [LARGE SCALE GENOMIC DNA]</scope>
    <source>
        <strain evidence="1 2">BE332</strain>
    </source>
</reference>
<gene>
    <name evidence="1" type="ORF">J2X26_002152</name>
</gene>